<evidence type="ECO:0000313" key="1">
    <source>
        <dbReference type="EMBL" id="PKK92326.1"/>
    </source>
</evidence>
<proteinExistence type="predicted"/>
<comment type="caution">
    <text evidence="1">The sequence shown here is derived from an EMBL/GenBank/DDBJ whole genome shotgun (WGS) entry which is preliminary data.</text>
</comment>
<sequence length="65" mass="7519">MDSFHWETAFRAILEILQNQHPQQGWGRHNNFPYMLIGFADPYPDIPSGLLAIRQIGNPGQKERV</sequence>
<reference evidence="1 2" key="1">
    <citation type="journal article" date="2017" name="ISME J.">
        <title>Potential for microbial H2 and metal transformations associated with novel bacteria and archaea in deep terrestrial subsurface sediments.</title>
        <authorList>
            <person name="Hernsdorf A.W."/>
            <person name="Amano Y."/>
            <person name="Miyakawa K."/>
            <person name="Ise K."/>
            <person name="Suzuki Y."/>
            <person name="Anantharaman K."/>
            <person name="Probst A."/>
            <person name="Burstein D."/>
            <person name="Thomas B.C."/>
            <person name="Banfield J.F."/>
        </authorList>
    </citation>
    <scope>NUCLEOTIDE SEQUENCE [LARGE SCALE GENOMIC DNA]</scope>
    <source>
        <strain evidence="1">HGW-Wallbacteria-1</strain>
    </source>
</reference>
<protein>
    <submittedName>
        <fullName evidence="1">Uncharacterized protein</fullName>
    </submittedName>
</protein>
<evidence type="ECO:0000313" key="2">
    <source>
        <dbReference type="Proteomes" id="UP000233256"/>
    </source>
</evidence>
<dbReference type="EMBL" id="PGXC01000001">
    <property type="protein sequence ID" value="PKK92326.1"/>
    <property type="molecule type" value="Genomic_DNA"/>
</dbReference>
<accession>A0A2N1PVH2</accession>
<gene>
    <name evidence="1" type="ORF">CVV64_02620</name>
</gene>
<organism evidence="1 2">
    <name type="scientific">Candidatus Wallbacteria bacterium HGW-Wallbacteria-1</name>
    <dbReference type="NCBI Taxonomy" id="2013854"/>
    <lineage>
        <taxon>Bacteria</taxon>
        <taxon>Candidatus Walliibacteriota</taxon>
    </lineage>
</organism>
<dbReference type="AlphaFoldDB" id="A0A2N1PVH2"/>
<name>A0A2N1PVH2_9BACT</name>
<dbReference type="Proteomes" id="UP000233256">
    <property type="component" value="Unassembled WGS sequence"/>
</dbReference>